<protein>
    <submittedName>
        <fullName evidence="2">Uncharacterized protein</fullName>
    </submittedName>
</protein>
<feature type="compositionally biased region" description="Basic and acidic residues" evidence="1">
    <location>
        <begin position="98"/>
        <end position="114"/>
    </location>
</feature>
<feature type="compositionally biased region" description="Basic and acidic residues" evidence="1">
    <location>
        <begin position="53"/>
        <end position="66"/>
    </location>
</feature>
<reference evidence="2 3" key="1">
    <citation type="submission" date="2016-03" db="EMBL/GenBank/DDBJ databases">
        <title>Trachymyrmex septentrionalis WGS genome.</title>
        <authorList>
            <person name="Nygaard S."/>
            <person name="Hu H."/>
            <person name="Boomsma J."/>
            <person name="Zhang G."/>
        </authorList>
    </citation>
    <scope>NUCLEOTIDE SEQUENCE [LARGE SCALE GENOMIC DNA]</scope>
    <source>
        <strain evidence="2">Tsep2-gDNA-1</strain>
        <tissue evidence="2">Whole body</tissue>
    </source>
</reference>
<evidence type="ECO:0000313" key="3">
    <source>
        <dbReference type="Proteomes" id="UP000078541"/>
    </source>
</evidence>
<dbReference type="Proteomes" id="UP000078541">
    <property type="component" value="Unassembled WGS sequence"/>
</dbReference>
<feature type="compositionally biased region" description="Basic and acidic residues" evidence="1">
    <location>
        <begin position="198"/>
        <end position="215"/>
    </location>
</feature>
<feature type="region of interest" description="Disordered" evidence="1">
    <location>
        <begin position="1"/>
        <end position="124"/>
    </location>
</feature>
<proteinExistence type="predicted"/>
<organism evidence="2 3">
    <name type="scientific">Trachymyrmex septentrionalis</name>
    <dbReference type="NCBI Taxonomy" id="34720"/>
    <lineage>
        <taxon>Eukaryota</taxon>
        <taxon>Metazoa</taxon>
        <taxon>Ecdysozoa</taxon>
        <taxon>Arthropoda</taxon>
        <taxon>Hexapoda</taxon>
        <taxon>Insecta</taxon>
        <taxon>Pterygota</taxon>
        <taxon>Neoptera</taxon>
        <taxon>Endopterygota</taxon>
        <taxon>Hymenoptera</taxon>
        <taxon>Apocrita</taxon>
        <taxon>Aculeata</taxon>
        <taxon>Formicoidea</taxon>
        <taxon>Formicidae</taxon>
        <taxon>Myrmicinae</taxon>
        <taxon>Trachymyrmex</taxon>
    </lineage>
</organism>
<feature type="compositionally biased region" description="Basic and acidic residues" evidence="1">
    <location>
        <begin position="23"/>
        <end position="38"/>
    </location>
</feature>
<sequence length="441" mass="49120">MAENIEENINKSIENNMSEISTADDRIVSFDKENHEQINIDEPSSSKQALDATAEKEKIEDTDLHNSEQQNTSKTDCNGDLKEETNLKKIESGTTESEINKYSETNKFETKDSNSNEPSSTEAKMDDTIYATTLQSSLNEIIKVVHGDLAMEILRCANDTENNDEENNEKNQQTVRKEDVSKDDTADTAKECITFPAAEDKNDSRGSSNKTEERSNIGIVHSPTAFGELIEEQLANDSALSTDRADHIVEWVKNSVVNANKEGIIVEKSKFKMYEENTTSEAEKRKMSTVTPPFISPKKSLKIVVNNIIKKSIKWPRLVSPRSGGGEGSSSSSSSSSSDSNSQPPPLSDESRAPATRKRGVNPHERYHRNGTARVVTCSHRLPETNHSGTDLKGSIYPALRLHGPILCASFYFCIRRYLTFSHKRFSTVASHALLARKVFH</sequence>
<feature type="compositionally biased region" description="Low complexity" evidence="1">
    <location>
        <begin position="10"/>
        <end position="21"/>
    </location>
</feature>
<evidence type="ECO:0000313" key="2">
    <source>
        <dbReference type="EMBL" id="KYN34162.1"/>
    </source>
</evidence>
<dbReference type="AlphaFoldDB" id="A0A195F1W6"/>
<feature type="compositionally biased region" description="Basic and acidic residues" evidence="1">
    <location>
        <begin position="175"/>
        <end position="190"/>
    </location>
</feature>
<feature type="compositionally biased region" description="Polar residues" evidence="1">
    <location>
        <begin position="67"/>
        <end position="76"/>
    </location>
</feature>
<feature type="compositionally biased region" description="Basic and acidic residues" evidence="1">
    <location>
        <begin position="77"/>
        <end position="91"/>
    </location>
</feature>
<feature type="region of interest" description="Disordered" evidence="1">
    <location>
        <begin position="319"/>
        <end position="374"/>
    </location>
</feature>
<feature type="compositionally biased region" description="Basic residues" evidence="1">
    <location>
        <begin position="355"/>
        <end position="371"/>
    </location>
</feature>
<keyword evidence="3" id="KW-1185">Reference proteome</keyword>
<evidence type="ECO:0000256" key="1">
    <source>
        <dbReference type="SAM" id="MobiDB-lite"/>
    </source>
</evidence>
<feature type="region of interest" description="Disordered" evidence="1">
    <location>
        <begin position="160"/>
        <end position="218"/>
    </location>
</feature>
<accession>A0A195F1W6</accession>
<dbReference type="EMBL" id="KQ981864">
    <property type="protein sequence ID" value="KYN34162.1"/>
    <property type="molecule type" value="Genomic_DNA"/>
</dbReference>
<feature type="compositionally biased region" description="Low complexity" evidence="1">
    <location>
        <begin position="329"/>
        <end position="342"/>
    </location>
</feature>
<gene>
    <name evidence="2" type="ORF">ALC56_11268</name>
</gene>
<name>A0A195F1W6_9HYME</name>